<dbReference type="Proteomes" id="UP000315914">
    <property type="component" value="Unassembled WGS sequence"/>
</dbReference>
<reference evidence="1 2" key="1">
    <citation type="submission" date="2019-06" db="EMBL/GenBank/DDBJ databases">
        <title>Genomic Encyclopedia of Type Strains, Phase IV (KMG-V): Genome sequencing to study the core and pangenomes of soil and plant-associated prokaryotes.</title>
        <authorList>
            <person name="Whitman W."/>
        </authorList>
    </citation>
    <scope>NUCLEOTIDE SEQUENCE [LARGE SCALE GENOMIC DNA]</scope>
    <source>
        <strain evidence="1 2">BR 10556</strain>
    </source>
</reference>
<dbReference type="EMBL" id="VITW01000002">
    <property type="protein sequence ID" value="TWB80798.1"/>
    <property type="molecule type" value="Genomic_DNA"/>
</dbReference>
<sequence length="85" mass="8418">MAAAIRAFGIGPIGPGIRSAIVAGETCGLSEKMKLESSSAKVISGDVVARLGVLPQNIAGGDTNPALKRGTIDGDAPCAAKTRGL</sequence>
<name>A0A560J133_9BRAD</name>
<protein>
    <submittedName>
        <fullName evidence="1">Uncharacterized protein</fullName>
    </submittedName>
</protein>
<organism evidence="1 2">
    <name type="scientific">Bradyrhizobium sacchari</name>
    <dbReference type="NCBI Taxonomy" id="1399419"/>
    <lineage>
        <taxon>Bacteria</taxon>
        <taxon>Pseudomonadati</taxon>
        <taxon>Pseudomonadota</taxon>
        <taxon>Alphaproteobacteria</taxon>
        <taxon>Hyphomicrobiales</taxon>
        <taxon>Nitrobacteraceae</taxon>
        <taxon>Bradyrhizobium</taxon>
    </lineage>
</organism>
<accession>A0A560J133</accession>
<comment type="caution">
    <text evidence="1">The sequence shown here is derived from an EMBL/GenBank/DDBJ whole genome shotgun (WGS) entry which is preliminary data.</text>
</comment>
<dbReference type="Gene3D" id="3.40.190.10">
    <property type="entry name" value="Periplasmic binding protein-like II"/>
    <property type="match status" value="1"/>
</dbReference>
<proteinExistence type="predicted"/>
<evidence type="ECO:0000313" key="2">
    <source>
        <dbReference type="Proteomes" id="UP000315914"/>
    </source>
</evidence>
<evidence type="ECO:0000313" key="1">
    <source>
        <dbReference type="EMBL" id="TWB80798.1"/>
    </source>
</evidence>
<gene>
    <name evidence="1" type="ORF">FBZ95_10215</name>
</gene>
<keyword evidence="2" id="KW-1185">Reference proteome</keyword>
<dbReference type="AlphaFoldDB" id="A0A560J133"/>